<proteinExistence type="predicted"/>
<evidence type="ECO:0000256" key="1">
    <source>
        <dbReference type="SAM" id="Phobius"/>
    </source>
</evidence>
<keyword evidence="1" id="KW-1133">Transmembrane helix</keyword>
<organism evidence="2 3">
    <name type="scientific">Saccharolobus solfataricus</name>
    <name type="common">Sulfolobus solfataricus</name>
    <dbReference type="NCBI Taxonomy" id="2287"/>
    <lineage>
        <taxon>Archaea</taxon>
        <taxon>Thermoproteota</taxon>
        <taxon>Thermoprotei</taxon>
        <taxon>Sulfolobales</taxon>
        <taxon>Sulfolobaceae</taxon>
        <taxon>Saccharolobus</taxon>
    </lineage>
</organism>
<gene>
    <name evidence="2" type="ORF">HFC64_16435</name>
</gene>
<dbReference type="PANTHER" id="PTHR43373:SF1">
    <property type="entry name" value="NA(+)_H(+) ANTIPORTER SUBUNIT A"/>
    <property type="match status" value="1"/>
</dbReference>
<accession>A0A7S9NSH2</accession>
<dbReference type="AlphaFoldDB" id="A0A7S9NSH2"/>
<protein>
    <submittedName>
        <fullName evidence="2">Hydrogenase 4 subunit B</fullName>
    </submittedName>
</protein>
<reference evidence="2 3" key="1">
    <citation type="journal article" date="2020" name="Nat. Commun.">
        <title>The structures of two archaeal type IV pili illuminate evolutionary relationships.</title>
        <authorList>
            <person name="Wang F."/>
            <person name="Baquero D.P."/>
            <person name="Su Z."/>
            <person name="Beltran L.C."/>
            <person name="Prangishvili D."/>
            <person name="Krupovic M."/>
            <person name="Egelman E.H."/>
        </authorList>
    </citation>
    <scope>NUCLEOTIDE SEQUENCE [LARGE SCALE GENOMIC DNA]</scope>
    <source>
        <strain evidence="2 3">POZ149</strain>
    </source>
</reference>
<keyword evidence="1" id="KW-0812">Transmembrane</keyword>
<sequence length="216" mass="24854">ILFIMTGAFIAMGEGLATALLIRYITYTSLFKNTKQQLSQIMKYPILSSSFIVLILGFTLPYLIYPYRNTATIYGMLANSVILTQYYSTTFGGISPLYIMLLILFFSIITYITFGKPKIRKTEIWNNGVDGQEEYTAFAMANNIRQMLKKLLRPEEEKFLPTYGLDVFWEYIYKLAKLIRRFGKSFGETLINSSISWYIIYITLALIIMIIVATMG</sequence>
<dbReference type="Proteomes" id="UP000594632">
    <property type="component" value="Chromosome"/>
</dbReference>
<dbReference type="PANTHER" id="PTHR43373">
    <property type="entry name" value="NA(+)/H(+) ANTIPORTER SUBUNIT"/>
    <property type="match status" value="1"/>
</dbReference>
<evidence type="ECO:0000313" key="2">
    <source>
        <dbReference type="EMBL" id="QPG51193.1"/>
    </source>
</evidence>
<feature type="transmembrane region" description="Helical" evidence="1">
    <location>
        <begin position="195"/>
        <end position="215"/>
    </location>
</feature>
<feature type="transmembrane region" description="Helical" evidence="1">
    <location>
        <begin position="6"/>
        <end position="25"/>
    </location>
</feature>
<dbReference type="InterPro" id="IPR050616">
    <property type="entry name" value="CPA3_Na-H_Antiporter_A"/>
</dbReference>
<name>A0A7S9NSH2_SACSO</name>
<feature type="transmembrane region" description="Helical" evidence="1">
    <location>
        <begin position="46"/>
        <end position="65"/>
    </location>
</feature>
<feature type="non-terminal residue" evidence="2">
    <location>
        <position position="1"/>
    </location>
</feature>
<evidence type="ECO:0000313" key="3">
    <source>
        <dbReference type="Proteomes" id="UP000594632"/>
    </source>
</evidence>
<feature type="transmembrane region" description="Helical" evidence="1">
    <location>
        <begin position="85"/>
        <end position="114"/>
    </location>
</feature>
<dbReference type="EMBL" id="CP050869">
    <property type="protein sequence ID" value="QPG51193.1"/>
    <property type="molecule type" value="Genomic_DNA"/>
</dbReference>
<keyword evidence="1" id="KW-0472">Membrane</keyword>